<comment type="caution">
    <text evidence="3">The sequence shown here is derived from an EMBL/GenBank/DDBJ whole genome shotgun (WGS) entry which is preliminary data.</text>
</comment>
<evidence type="ECO:0000313" key="5">
    <source>
        <dbReference type="Proteomes" id="UP000193907"/>
    </source>
</evidence>
<dbReference type="GO" id="GO:0016020">
    <property type="term" value="C:membrane"/>
    <property type="evidence" value="ECO:0007669"/>
    <property type="project" value="UniProtKB-SubCell"/>
</dbReference>
<organism evidence="3 5">
    <name type="scientific">Mycobacterium celatum</name>
    <dbReference type="NCBI Taxonomy" id="28045"/>
    <lineage>
        <taxon>Bacteria</taxon>
        <taxon>Bacillati</taxon>
        <taxon>Actinomycetota</taxon>
        <taxon>Actinomycetes</taxon>
        <taxon>Mycobacteriales</taxon>
        <taxon>Mycobacteriaceae</taxon>
        <taxon>Mycobacterium</taxon>
    </lineage>
</organism>
<evidence type="ECO:0000313" key="3">
    <source>
        <dbReference type="EMBL" id="ORV11287.1"/>
    </source>
</evidence>
<dbReference type="EMBL" id="PDKV01000009">
    <property type="protein sequence ID" value="PIB79221.1"/>
    <property type="molecule type" value="Genomic_DNA"/>
</dbReference>
<proteinExistence type="predicted"/>
<accession>A0A1X1RQ58</accession>
<dbReference type="PANTHER" id="PTHR37042">
    <property type="entry name" value="OUTER MEMBRANE PROTEIN RV1973"/>
    <property type="match status" value="1"/>
</dbReference>
<evidence type="ECO:0000256" key="2">
    <source>
        <dbReference type="ARBA" id="ARBA00023136"/>
    </source>
</evidence>
<protein>
    <submittedName>
        <fullName evidence="3">Mammalian cell entry protein</fullName>
    </submittedName>
</protein>
<comment type="subcellular location">
    <subcellularLocation>
        <location evidence="1">Membrane</location>
    </subcellularLocation>
</comment>
<dbReference type="Proteomes" id="UP000193907">
    <property type="component" value="Unassembled WGS sequence"/>
</dbReference>
<dbReference type="Proteomes" id="UP000230971">
    <property type="component" value="Unassembled WGS sequence"/>
</dbReference>
<sequence>MRWLIAAVVTLLTAAFVGLAAAGGWIYWDRVQTRGEQSARAVLPKLASKEIPQVFGYDYQTVERSLTDAYPLLTPGYRQEFEKSATAQIIPEAKKREVVVQANVVGVGVMTAQRNSASVMVYMNRTVTDKSRQPVYDGSRLRVEYKRIGGKWLINYITPI</sequence>
<dbReference type="STRING" id="28045.AWB95_13120"/>
<dbReference type="OrthoDB" id="4750467at2"/>
<dbReference type="PANTHER" id="PTHR37042:SF4">
    <property type="entry name" value="OUTER MEMBRANE PROTEIN RV1973"/>
    <property type="match status" value="1"/>
</dbReference>
<evidence type="ECO:0000313" key="6">
    <source>
        <dbReference type="Proteomes" id="UP000230971"/>
    </source>
</evidence>
<reference evidence="4 6" key="2">
    <citation type="journal article" date="2017" name="Infect. Genet. Evol.">
        <title>The new phylogeny of the genus Mycobacterium: The old and the news.</title>
        <authorList>
            <person name="Tortoli E."/>
            <person name="Fedrizzi T."/>
            <person name="Meehan C.J."/>
            <person name="Trovato A."/>
            <person name="Grottola A."/>
            <person name="Giacobazzi E."/>
            <person name="Serpini G.F."/>
            <person name="Tagliazucchi S."/>
            <person name="Fabio A."/>
            <person name="Bettua C."/>
            <person name="Bertorelli R."/>
            <person name="Frascaro F."/>
            <person name="De Sanctis V."/>
            <person name="Pecorari M."/>
            <person name="Jousson O."/>
            <person name="Segata N."/>
            <person name="Cirillo D.M."/>
        </authorList>
    </citation>
    <scope>NUCLEOTIDE SEQUENCE [LARGE SCALE GENOMIC DNA]</scope>
    <source>
        <strain evidence="4 6">NCTC 12882</strain>
    </source>
</reference>
<dbReference type="EMBL" id="LQOM01000030">
    <property type="protein sequence ID" value="ORV11287.1"/>
    <property type="molecule type" value="Genomic_DNA"/>
</dbReference>
<keyword evidence="2" id="KW-0472">Membrane</keyword>
<dbReference type="RefSeq" id="WP_062540051.1">
    <property type="nucleotide sequence ID" value="NZ_BBUN01000165.1"/>
</dbReference>
<gene>
    <name evidence="3" type="ORF">AWB95_13120</name>
    <name evidence="4" type="ORF">CQY23_09625</name>
</gene>
<evidence type="ECO:0000313" key="4">
    <source>
        <dbReference type="EMBL" id="PIB79221.1"/>
    </source>
</evidence>
<keyword evidence="5" id="KW-1185">Reference proteome</keyword>
<reference evidence="3 5" key="1">
    <citation type="submission" date="2016-01" db="EMBL/GenBank/DDBJ databases">
        <title>The new phylogeny of the genus Mycobacterium.</title>
        <authorList>
            <person name="Tarcisio F."/>
            <person name="Conor M."/>
            <person name="Antonella G."/>
            <person name="Elisabetta G."/>
            <person name="Giulia F.S."/>
            <person name="Sara T."/>
            <person name="Anna F."/>
            <person name="Clotilde B."/>
            <person name="Roberto B."/>
            <person name="Veronica D.S."/>
            <person name="Fabio R."/>
            <person name="Monica P."/>
            <person name="Olivier J."/>
            <person name="Enrico T."/>
            <person name="Nicola S."/>
        </authorList>
    </citation>
    <scope>NUCLEOTIDE SEQUENCE [LARGE SCALE GENOMIC DNA]</scope>
    <source>
        <strain evidence="3 5">DSM 44243</strain>
    </source>
</reference>
<name>A0A1X1RQ58_MYCCE</name>
<evidence type="ECO:0000256" key="1">
    <source>
        <dbReference type="ARBA" id="ARBA00004370"/>
    </source>
</evidence>
<dbReference type="AlphaFoldDB" id="A0A1X1RQ58"/>